<accession>A0ABT5AB38</accession>
<gene>
    <name evidence="3" type="ORF">PN451_01370</name>
</gene>
<dbReference type="PROSITE" id="PS00330">
    <property type="entry name" value="HEMOLYSIN_CALCIUM"/>
    <property type="match status" value="2"/>
</dbReference>
<dbReference type="EMBL" id="JAQMUC010000008">
    <property type="protein sequence ID" value="MDB9534507.1"/>
    <property type="molecule type" value="Genomic_DNA"/>
</dbReference>
<dbReference type="Pfam" id="PF03415">
    <property type="entry name" value="Peptidase_C11"/>
    <property type="match status" value="1"/>
</dbReference>
<dbReference type="InterPro" id="IPR018511">
    <property type="entry name" value="Hemolysin-typ_Ca-bd_CS"/>
</dbReference>
<comment type="caution">
    <text evidence="3">The sequence shown here is derived from an EMBL/GenBank/DDBJ whole genome shotgun (WGS) entry which is preliminary data.</text>
</comment>
<dbReference type="SUPFAM" id="SSF51120">
    <property type="entry name" value="beta-Roll"/>
    <property type="match status" value="3"/>
</dbReference>
<dbReference type="PANTHER" id="PTHR37835">
    <property type="entry name" value="ALPHA-CLOSTRIPAIN"/>
    <property type="match status" value="1"/>
</dbReference>
<evidence type="ECO:0000259" key="2">
    <source>
        <dbReference type="Pfam" id="PF04151"/>
    </source>
</evidence>
<feature type="domain" description="Peptidase C-terminal archaeal/bacterial" evidence="2">
    <location>
        <begin position="487"/>
        <end position="556"/>
    </location>
</feature>
<dbReference type="InterPro" id="IPR001343">
    <property type="entry name" value="Hemolysn_Ca-bd"/>
</dbReference>
<dbReference type="InterPro" id="IPR011049">
    <property type="entry name" value="Serralysin-like_metalloprot_C"/>
</dbReference>
<dbReference type="Pfam" id="PF00353">
    <property type="entry name" value="HemolysinCabind"/>
    <property type="match status" value="4"/>
</dbReference>
<dbReference type="Gene3D" id="3.40.50.11970">
    <property type="match status" value="1"/>
</dbReference>
<name>A0ABT5AB38_9CYAN</name>
<dbReference type="InterPro" id="IPR005077">
    <property type="entry name" value="Peptidase_C11"/>
</dbReference>
<proteinExistence type="predicted"/>
<dbReference type="Gene3D" id="2.150.10.10">
    <property type="entry name" value="Serralysin-like metalloprotease, C-terminal"/>
    <property type="match status" value="3"/>
</dbReference>
<dbReference type="NCBIfam" id="NF041519">
    <property type="entry name" value="bluetail"/>
    <property type="match status" value="1"/>
</dbReference>
<feature type="region of interest" description="Disordered" evidence="1">
    <location>
        <begin position="981"/>
        <end position="1026"/>
    </location>
</feature>
<feature type="compositionally biased region" description="Low complexity" evidence="1">
    <location>
        <begin position="981"/>
        <end position="996"/>
    </location>
</feature>
<evidence type="ECO:0000256" key="1">
    <source>
        <dbReference type="SAM" id="MobiDB-lite"/>
    </source>
</evidence>
<dbReference type="Gene3D" id="2.60.120.380">
    <property type="match status" value="12"/>
</dbReference>
<dbReference type="InterPro" id="IPR007280">
    <property type="entry name" value="Peptidase_C_arc/bac"/>
</dbReference>
<organism evidence="3 4">
    <name type="scientific">Dolichospermum planctonicum CS-1226</name>
    <dbReference type="NCBI Taxonomy" id="3021751"/>
    <lineage>
        <taxon>Bacteria</taxon>
        <taxon>Bacillati</taxon>
        <taxon>Cyanobacteriota</taxon>
        <taxon>Cyanophyceae</taxon>
        <taxon>Nostocales</taxon>
        <taxon>Aphanizomenonaceae</taxon>
        <taxon>Dolichospermum</taxon>
        <taxon>Dolichospermum planctonicum</taxon>
    </lineage>
</organism>
<dbReference type="Proteomes" id="UP001211249">
    <property type="component" value="Unassembled WGS sequence"/>
</dbReference>
<dbReference type="SUPFAM" id="SSF89260">
    <property type="entry name" value="Collagen-binding domain"/>
    <property type="match status" value="8"/>
</dbReference>
<sequence length="2385" mass="252519">YVKINFLSSSGDIDLKLYQADGTYISGSTGTGNEELISLAGLAAGNYFVQVYGYYGATNTYSLQTSLPTVTITGDQFEPNNTQLTAKDFGLISGIREWENLSITSGDQDWFKFRLGTTGSEGNFLKIAFTHSLGDVDVKLYNASNVEVASSTGVGDEEEISLQGLAAGDYFVQVYGYNSATNPNYSLTINAPGGDGYEVNNTNTTATNLGQITGLRVIDNLSLHTSSDQDWFQFTIANAGTESDYVRIEFTHSLGDVDFKLYDLNGNEVGSSTGIDDAEEISLDGLAAGTYRVKIYGYNGAVNPDYTLTINAPPATIVDTFEPNNTRATATNLNALLQTGEQILALDNPARPLSIYTTGDEDWYKFTIAGAGDYTHYAKIEFEHDQGDIDFELYDATGTQLDYSNSVSNSEEISLDGLVAGDYYLRVFGYNNATNPEYSLFVNAPWTAINPSGDSAESNNTQAEATDLGTLTSAFNRGNLSIHTSSDVDWFKFTLATAGNETNSVGIDFTHIQGDLDIGLYDSNGNFLNSSTGVDNQETISLEGLTAGSYYLQVYGYNGAVNPDYSLFINPPQGVTGDWAETNNTAATAKDLRTINGVWASAAVNSQPLSITTGDQDWFKFTITRAGTAENNVGITFSHDLGDLDLELYDATGVSRLRNSNSVNDYELVDLNGLAVGTYLLKVFGYNGATNPTYDLIINAPDSNEPAGDVAEANNTQATAYDLREIQGEFIAENYSIHVAGDQDWFKFTTVGQGKAGDAVTVEFDNSLGDLSLLVVGANGQQYTSNSNANREQVSLENLVQGTYYVRVFGATSATVNPSYRLIIDAPETAVADVIDANTPNNTQATAYNLRTIDGVVTQEDLSIHTSTDVDWFKFNLTTAPVLGQSVRINFENAVGNLALQLISADGQTYNADTSSNFEEISLAGKGIGTYYVRVSGVGGATSPNYSLVIDGPAALRPDALEPNDSPAAAYNLRNRVRRSAGNDGAASSNSVNNNVYTGRDNSYGNGYNPLAGSNPPPRTVNNRTDNPLENLSIHTSTDTDWFKFELSGSGEEDQFVAISFDNNLGDLQLELFEAFATNTPASQYQSYLVDSSNNSGDNERVSLAGLTAGSYYVRVSGVNGATNPLYAIALNTGTINQGDFAEANNTISTAYDLRTVDGTRTLNNLSIHTGTDEDWFKFTTLRPGQGANKVRIDFSHDQGDIDLVLYNQSGQEIGKSEGTEDFEEISLNGLAAGTYTVKVYGYNGALNPQYNLSVIAPDTSVAADNLEPNNSFATATNLNLVDGVTNIAATIHSSDVDYFKFTTTATGTNSNSISLQFENSLGDLQLKLYREQNGSQVLVSSSVGTTNNESLSLNGLAAGTYYAHVYGNGTATNSYQLNIDAPTQGNQPNNRNDWTVMAYVTASNLDYYAFQDINEMEVAASRLPSTVNFAALWDQSSQRTTYATGGSAAWGDTGRAIIRPDTNRNTVVTPFERIGEQNTGNPNTLVNFVQWATTNAPANNYALVMWDHGGGVYGFNYDDSDGTTSDNLTTSELATALNTLKSAGINISVLAFDACLMAMAEVGFALKDYARVFVASEEVVGGDGYDYTTAFNALLTNPSQVTAQSLASGLVTSFQNQYQGSGGGSDTLSATDTTQFNAFTTALRNFTTSVSTSATASDWTKLQAARNSAQGFTYEEFRDLGQYMGAIANNSGITQVIRTNAQLVITALNNLVIADTTDQFNTQGLSIYLPAPGSSLDSSYLNGYQSFFTATGWKDYLQSFTTRTGGRSGSAPDWSLDWSESNDLAATAYNLRTLIGDGHTFNRLNIHQVADQDWFRFTINQTGATGDRVKVNYSPINGQSLSLLLRYTNANGQQQQLTSNTGSGQEIVSLTGLAAGEYLIKVTGNGTTVVPDYSLSIDAPGTVTNGNDWVGANNRSGKSEDLGVILSDLQVPGLRIDGTSPDFFNFASARSLTAKPGQVIVSIAGSSTVSAELFRVGNSTAIASQTGTGELKIQYSAEDGQNYQLKISQPSGQAAVGYSLFFDPSLEGTAGNDTLSGAAGNDLLYGYAGNDQILGLAGNDTLDGGEGNDTLNGGAGTDTLIGGLGDDIYVVDSTTDTITELVSGGIDAIQSGVSYTIAANVENLTLTGTAANGTGNAGNNTITGNGGNNTLNGGAGNDTLDGGAGTDTLIGGLGDDIYVVDSTTDTITESANAGIDAIQSGVTYTIAANVENLTLTGTAANGTGNAGNNVITGNGANNTLNGGDGNDILTGGLGKDTLTGGLGVDRFDYRTLADSLLGNFDMITGLTATTGNDLFLITTARTVFNSVTAPVTTLDTTGIAAKLTNTVFTANSAAQFTFVTGTNTRTFVAINDSIAGFSATTDAIIEVTGLTGTLGLNNFTTTLA</sequence>
<dbReference type="PRINTS" id="PR00313">
    <property type="entry name" value="CABNDNGRPT"/>
</dbReference>
<protein>
    <submittedName>
        <fullName evidence="3">Pre-peptidase C-terminal domain-containing protein</fullName>
    </submittedName>
</protein>
<reference evidence="3 4" key="1">
    <citation type="submission" date="2023-01" db="EMBL/GenBank/DDBJ databases">
        <title>Genomes from the Australian National Cyanobacteria Reference Collection.</title>
        <authorList>
            <person name="Willis A."/>
            <person name="Lee E.M.F."/>
        </authorList>
    </citation>
    <scope>NUCLEOTIDE SEQUENCE [LARGE SCALE GENOMIC DNA]</scope>
    <source>
        <strain evidence="3 4">CS-1226</strain>
    </source>
</reference>
<dbReference type="Pfam" id="PF04151">
    <property type="entry name" value="PPC"/>
    <property type="match status" value="1"/>
</dbReference>
<feature type="non-terminal residue" evidence="3">
    <location>
        <position position="1"/>
    </location>
</feature>
<dbReference type="InterPro" id="IPR048165">
    <property type="entry name" value="Bluetail_dom"/>
</dbReference>
<keyword evidence="4" id="KW-1185">Reference proteome</keyword>
<dbReference type="RefSeq" id="WP_271794592.1">
    <property type="nucleotide sequence ID" value="NZ_JAQMUC010000008.1"/>
</dbReference>
<evidence type="ECO:0000313" key="3">
    <source>
        <dbReference type="EMBL" id="MDB9534507.1"/>
    </source>
</evidence>
<dbReference type="PANTHER" id="PTHR37835:SF1">
    <property type="entry name" value="ALPHA-CLOSTRIPAIN"/>
    <property type="match status" value="1"/>
</dbReference>
<evidence type="ECO:0000313" key="4">
    <source>
        <dbReference type="Proteomes" id="UP001211249"/>
    </source>
</evidence>